<feature type="compositionally biased region" description="Low complexity" evidence="1">
    <location>
        <begin position="152"/>
        <end position="164"/>
    </location>
</feature>
<accession>A0A9W4T078</accession>
<reference evidence="2" key="1">
    <citation type="submission" date="2022-08" db="EMBL/GenBank/DDBJ databases">
        <authorList>
            <person name="Kallberg Y."/>
            <person name="Tangrot J."/>
            <person name="Rosling A."/>
        </authorList>
    </citation>
    <scope>NUCLEOTIDE SEQUENCE</scope>
    <source>
        <strain evidence="2">Wild A</strain>
    </source>
</reference>
<proteinExistence type="predicted"/>
<sequence length="234" mass="26131">MTDIKIPFTKIEVEKYSGSDKPTNAELLTLKIIPITSNDFYDKFSLPLDSVLTKIKLGFMDGAEKEIYDNLLDDSKEKFELSFDKEKVNFFVVGTENEEKDNDKIEINYFPIDSNASLEIIFKPQFAGVVKIASKDPVKEPNKDKGNGGGNQNPPSDNSNDNQQKIIDLQNQINALEEKLKKQPTSNNSSADKEKLERLKSEIQGLKKKQRGKQNEGGNKKNDFPTGLVIGGGA</sequence>
<feature type="non-terminal residue" evidence="2">
    <location>
        <position position="234"/>
    </location>
</feature>
<feature type="region of interest" description="Disordered" evidence="1">
    <location>
        <begin position="134"/>
        <end position="234"/>
    </location>
</feature>
<evidence type="ECO:0000256" key="1">
    <source>
        <dbReference type="SAM" id="MobiDB-lite"/>
    </source>
</evidence>
<feature type="compositionally biased region" description="Basic and acidic residues" evidence="1">
    <location>
        <begin position="191"/>
        <end position="201"/>
    </location>
</feature>
<keyword evidence="3" id="KW-1185">Reference proteome</keyword>
<comment type="caution">
    <text evidence="2">The sequence shown here is derived from an EMBL/GenBank/DDBJ whole genome shotgun (WGS) entry which is preliminary data.</text>
</comment>
<evidence type="ECO:0000313" key="2">
    <source>
        <dbReference type="EMBL" id="CAI2185581.1"/>
    </source>
</evidence>
<organism evidence="2 3">
    <name type="scientific">Funneliformis geosporum</name>
    <dbReference type="NCBI Taxonomy" id="1117311"/>
    <lineage>
        <taxon>Eukaryota</taxon>
        <taxon>Fungi</taxon>
        <taxon>Fungi incertae sedis</taxon>
        <taxon>Mucoromycota</taxon>
        <taxon>Glomeromycotina</taxon>
        <taxon>Glomeromycetes</taxon>
        <taxon>Glomerales</taxon>
        <taxon>Glomeraceae</taxon>
        <taxon>Funneliformis</taxon>
    </lineage>
</organism>
<evidence type="ECO:0000313" key="3">
    <source>
        <dbReference type="Proteomes" id="UP001153678"/>
    </source>
</evidence>
<gene>
    <name evidence="2" type="ORF">FWILDA_LOCUS12148</name>
</gene>
<feature type="compositionally biased region" description="Basic and acidic residues" evidence="1">
    <location>
        <begin position="134"/>
        <end position="146"/>
    </location>
</feature>
<name>A0A9W4T078_9GLOM</name>
<protein>
    <submittedName>
        <fullName evidence="2">15639_t:CDS:1</fullName>
    </submittedName>
</protein>
<dbReference type="Proteomes" id="UP001153678">
    <property type="component" value="Unassembled WGS sequence"/>
</dbReference>
<dbReference type="AlphaFoldDB" id="A0A9W4T078"/>
<dbReference type="EMBL" id="CAMKVN010003787">
    <property type="protein sequence ID" value="CAI2185581.1"/>
    <property type="molecule type" value="Genomic_DNA"/>
</dbReference>